<dbReference type="Pfam" id="PF13304">
    <property type="entry name" value="AAA_21"/>
    <property type="match status" value="1"/>
</dbReference>
<dbReference type="InterPro" id="IPR003959">
    <property type="entry name" value="ATPase_AAA_core"/>
</dbReference>
<dbReference type="Proteomes" id="UP001501612">
    <property type="component" value="Unassembled WGS sequence"/>
</dbReference>
<dbReference type="InterPro" id="IPR051396">
    <property type="entry name" value="Bact_Antivir_Def_Nuclease"/>
</dbReference>
<gene>
    <name evidence="2" type="ORF">GCM10009737_10510</name>
</gene>
<proteinExistence type="predicted"/>
<dbReference type="PANTHER" id="PTHR43581:SF2">
    <property type="entry name" value="EXCINUCLEASE ATPASE SUBUNIT"/>
    <property type="match status" value="1"/>
</dbReference>
<feature type="domain" description="ATPase AAA-type core" evidence="1">
    <location>
        <begin position="266"/>
        <end position="335"/>
    </location>
</feature>
<dbReference type="EMBL" id="BAAAMY010000002">
    <property type="protein sequence ID" value="GAA1910954.1"/>
    <property type="molecule type" value="Genomic_DNA"/>
</dbReference>
<evidence type="ECO:0000313" key="3">
    <source>
        <dbReference type="Proteomes" id="UP001501612"/>
    </source>
</evidence>
<evidence type="ECO:0000259" key="1">
    <source>
        <dbReference type="Pfam" id="PF13304"/>
    </source>
</evidence>
<reference evidence="3" key="1">
    <citation type="journal article" date="2019" name="Int. J. Syst. Evol. Microbiol.">
        <title>The Global Catalogue of Microorganisms (GCM) 10K type strain sequencing project: providing services to taxonomists for standard genome sequencing and annotation.</title>
        <authorList>
            <consortium name="The Broad Institute Genomics Platform"/>
            <consortium name="The Broad Institute Genome Sequencing Center for Infectious Disease"/>
            <person name="Wu L."/>
            <person name="Ma J."/>
        </authorList>
    </citation>
    <scope>NUCLEOTIDE SEQUENCE [LARGE SCALE GENOMIC DNA]</scope>
    <source>
        <strain evidence="3">JCM 14046</strain>
    </source>
</reference>
<sequence>MQPFLLMKQTLDSAFDPGPLLLYGANVKVTEYEQILSRGKAKTDVSESFAAGLRQGSHSRVVRFKQDVSGAPKIDTDVVIDEDEGNSTSLSQPLTPKQRKALGEIAARRVESLAKMVPRFKASMNLDWEVEAYRNRCFLEPVVRVSEPGEEGFTYRFGLATSSYDDDWVDLLRGIIHVPGLRGNPERSYPRSAVGETWPGTFETYVASILFEWGKNKPERLTALAHDLEQLGLTWKVMARRVNDASVEVMVGRMPHSQQGGAWDLVSVADVGFGVSQTLPVLVALHSAKPGQIVYIEQPEIHLHPRAQLALADCLVAAAKRGVLVIAETHSSLLIRGLQIAVAQKHLSPENVSMNWFSRDPDDGSQEITVADLDAQGRFGEWPLDFDDISREADWAYLDAVEAAE</sequence>
<comment type="caution">
    <text evidence="2">The sequence shown here is derived from an EMBL/GenBank/DDBJ whole genome shotgun (WGS) entry which is preliminary data.</text>
</comment>
<dbReference type="PANTHER" id="PTHR43581">
    <property type="entry name" value="ATP/GTP PHOSPHATASE"/>
    <property type="match status" value="1"/>
</dbReference>
<evidence type="ECO:0000313" key="2">
    <source>
        <dbReference type="EMBL" id="GAA1910954.1"/>
    </source>
</evidence>
<accession>A0ABP5AEI5</accession>
<protein>
    <submittedName>
        <fullName evidence="2">AAA family ATPase</fullName>
    </submittedName>
</protein>
<keyword evidence="3" id="KW-1185">Reference proteome</keyword>
<name>A0ABP5AEI5_9ACTN</name>
<organism evidence="2 3">
    <name type="scientific">Nocardioides lentus</name>
    <dbReference type="NCBI Taxonomy" id="338077"/>
    <lineage>
        <taxon>Bacteria</taxon>
        <taxon>Bacillati</taxon>
        <taxon>Actinomycetota</taxon>
        <taxon>Actinomycetes</taxon>
        <taxon>Propionibacteriales</taxon>
        <taxon>Nocardioidaceae</taxon>
        <taxon>Nocardioides</taxon>
    </lineage>
</organism>